<dbReference type="SUPFAM" id="SSF48452">
    <property type="entry name" value="TPR-like"/>
    <property type="match status" value="1"/>
</dbReference>
<dbReference type="PhylomeDB" id="A7TMI8"/>
<accession>A7TMI8</accession>
<evidence type="ECO:0000313" key="7">
    <source>
        <dbReference type="Proteomes" id="UP000000267"/>
    </source>
</evidence>
<dbReference type="GO" id="GO:0043022">
    <property type="term" value="F:ribosome binding"/>
    <property type="evidence" value="ECO:0007669"/>
    <property type="project" value="EnsemblFungi"/>
</dbReference>
<dbReference type="InterPro" id="IPR044059">
    <property type="entry name" value="Csn1/TTC4_wheel"/>
</dbReference>
<dbReference type="RefSeq" id="XP_001644344.1">
    <property type="nucleotide sequence ID" value="XM_001644294.1"/>
</dbReference>
<dbReference type="InterPro" id="IPR011990">
    <property type="entry name" value="TPR-like_helical_dom_sf"/>
</dbReference>
<dbReference type="OMA" id="WRAAQCA"/>
<feature type="coiled-coil region" evidence="4">
    <location>
        <begin position="182"/>
        <end position="216"/>
    </location>
</feature>
<reference evidence="6 7" key="1">
    <citation type="journal article" date="2007" name="Proc. Natl. Acad. Sci. U.S.A.">
        <title>Independent sorting-out of thousands of duplicated gene pairs in two yeast species descended from a whole-genome duplication.</title>
        <authorList>
            <person name="Scannell D.R."/>
            <person name="Frank A.C."/>
            <person name="Conant G.C."/>
            <person name="Byrne K.P."/>
            <person name="Woolfit M."/>
            <person name="Wolfe K.H."/>
        </authorList>
    </citation>
    <scope>NUCLEOTIDE SEQUENCE [LARGE SCALE GENOMIC DNA]</scope>
    <source>
        <strain evidence="7">ATCC 22028 / DSM 70294 / BCRC 21397 / CBS 2163 / NBRC 10782 / NRRL Y-8283 / UCD 57-17</strain>
    </source>
</reference>
<dbReference type="SMART" id="SM00028">
    <property type="entry name" value="TPR"/>
    <property type="match status" value="3"/>
</dbReference>
<dbReference type="STRING" id="436907.A7TMI8"/>
<proteinExistence type="inferred from homology"/>
<gene>
    <name evidence="6" type="ORF">Kpol_513p2</name>
</gene>
<dbReference type="PANTHER" id="PTHR46035">
    <property type="entry name" value="TETRATRICOPEPTIDE REPEAT PROTEIN 4"/>
    <property type="match status" value="1"/>
</dbReference>
<evidence type="ECO:0000256" key="4">
    <source>
        <dbReference type="SAM" id="Coils"/>
    </source>
</evidence>
<dbReference type="KEGG" id="vpo:Kpol_513p2"/>
<dbReference type="GeneID" id="5544655"/>
<dbReference type="eggNOG" id="KOG0551">
    <property type="taxonomic scope" value="Eukaryota"/>
</dbReference>
<organism evidence="7">
    <name type="scientific">Vanderwaltozyma polyspora (strain ATCC 22028 / DSM 70294 / BCRC 21397 / CBS 2163 / NBRC 10782 / NRRL Y-8283 / UCD 57-17)</name>
    <name type="common">Kluyveromyces polysporus</name>
    <dbReference type="NCBI Taxonomy" id="436907"/>
    <lineage>
        <taxon>Eukaryota</taxon>
        <taxon>Fungi</taxon>
        <taxon>Dikarya</taxon>
        <taxon>Ascomycota</taxon>
        <taxon>Saccharomycotina</taxon>
        <taxon>Saccharomycetes</taxon>
        <taxon>Saccharomycetales</taxon>
        <taxon>Saccharomycetaceae</taxon>
        <taxon>Vanderwaltozyma</taxon>
    </lineage>
</organism>
<dbReference type="InParanoid" id="A7TMI8"/>
<dbReference type="GO" id="GO:0005634">
    <property type="term" value="C:nucleus"/>
    <property type="evidence" value="ECO:0007669"/>
    <property type="project" value="TreeGrafter"/>
</dbReference>
<name>A7TMI8_VANPO</name>
<dbReference type="OrthoDB" id="420195at2759"/>
<sequence length="374" mass="43348">MSTLPKYVAGPNDPILPPQLSDFKDKTTDEVFEELNRMPFFMTKLDDTDGDGGSNVTLDALKALAYEGEPHEIAGNFKNQGNDLYKVKRFRDARELYNKAIDVKCDDDKINESLYANRAACELELKNYRRCINDCKMALSLNPKNIKCYFRMAKAFLAIEKFDDCKEAIQFGLKFDLENKSLLNLLEVVNKKEFELKEKEEKLLKLKQEREGKEIILENAMKLRNINVIHTQEPPELLNETKIYLEDPLDYESQLIFPAIVMYPTTDEFDFIAAVSELSKVQDLLELVLDRPQEWFEEEGHENFTEKKLVAYMETLSGGLVKVGKKLVFHDILKMEKPSIPMMDNAIKIYFVPKSESEAWLGKWDRKNAIDKRL</sequence>
<dbReference type="Pfam" id="PF18972">
    <property type="entry name" value="Wheel"/>
    <property type="match status" value="1"/>
</dbReference>
<keyword evidence="2" id="KW-0802">TPR repeat</keyword>
<keyword evidence="7" id="KW-1185">Reference proteome</keyword>
<dbReference type="FunCoup" id="A7TMI8">
    <property type="interactions" value="1305"/>
</dbReference>
<protein>
    <recommendedName>
        <fullName evidence="5">Cns1/TTC4 wheel domain-containing protein</fullName>
    </recommendedName>
</protein>
<dbReference type="InterPro" id="IPR019734">
    <property type="entry name" value="TPR_rpt"/>
</dbReference>
<evidence type="ECO:0000256" key="1">
    <source>
        <dbReference type="ARBA" id="ARBA00022737"/>
    </source>
</evidence>
<evidence type="ECO:0000259" key="5">
    <source>
        <dbReference type="Pfam" id="PF18972"/>
    </source>
</evidence>
<dbReference type="GO" id="GO:0030544">
    <property type="term" value="F:Hsp70 protein binding"/>
    <property type="evidence" value="ECO:0007669"/>
    <property type="project" value="EnsemblFungi"/>
</dbReference>
<dbReference type="GO" id="GO:0042026">
    <property type="term" value="P:protein refolding"/>
    <property type="evidence" value="ECO:0007669"/>
    <property type="project" value="EnsemblFungi"/>
</dbReference>
<dbReference type="AlphaFoldDB" id="A7TMI8"/>
<dbReference type="PANTHER" id="PTHR46035:SF1">
    <property type="entry name" value="TETRATRICOPEPTIDE REPEAT PROTEIN 4"/>
    <property type="match status" value="1"/>
</dbReference>
<dbReference type="GO" id="GO:0051879">
    <property type="term" value="F:Hsp90 protein binding"/>
    <property type="evidence" value="ECO:0007669"/>
    <property type="project" value="EnsemblFungi"/>
</dbReference>
<dbReference type="Gene3D" id="1.25.40.10">
    <property type="entry name" value="Tetratricopeptide repeat domain"/>
    <property type="match status" value="1"/>
</dbReference>
<dbReference type="EMBL" id="DS480423">
    <property type="protein sequence ID" value="EDO16486.1"/>
    <property type="molecule type" value="Genomic_DNA"/>
</dbReference>
<dbReference type="FunFam" id="1.25.40.10:FF:000560">
    <property type="entry name" value="CNS1p TPR-containing co-chaperone"/>
    <property type="match status" value="1"/>
</dbReference>
<dbReference type="Proteomes" id="UP000000267">
    <property type="component" value="Unassembled WGS sequence"/>
</dbReference>
<feature type="domain" description="Cns1/TTC4 wheel" evidence="5">
    <location>
        <begin position="247"/>
        <end position="364"/>
    </location>
</feature>
<comment type="similarity">
    <text evidence="3">Belongs to the TTC4 family.</text>
</comment>
<dbReference type="HOGENOM" id="CLU_040446_1_0_1"/>
<dbReference type="GO" id="GO:0005829">
    <property type="term" value="C:cytosol"/>
    <property type="evidence" value="ECO:0007669"/>
    <property type="project" value="TreeGrafter"/>
</dbReference>
<evidence type="ECO:0000256" key="3">
    <source>
        <dbReference type="ARBA" id="ARBA00023602"/>
    </source>
</evidence>
<keyword evidence="1" id="KW-0677">Repeat</keyword>
<evidence type="ECO:0000313" key="6">
    <source>
        <dbReference type="EMBL" id="EDO16486.1"/>
    </source>
</evidence>
<evidence type="ECO:0000256" key="2">
    <source>
        <dbReference type="ARBA" id="ARBA00022803"/>
    </source>
</evidence>
<dbReference type="CDD" id="cd21381">
    <property type="entry name" value="CTWD_TTC4"/>
    <property type="match status" value="1"/>
</dbReference>
<keyword evidence="4" id="KW-0175">Coiled coil</keyword>